<dbReference type="Pfam" id="PF20935">
    <property type="entry name" value="DUF6847"/>
    <property type="match status" value="1"/>
</dbReference>
<dbReference type="NCBIfam" id="NF038048">
    <property type="entry name" value="DIP1984_fam"/>
    <property type="match status" value="1"/>
</dbReference>
<gene>
    <name evidence="1" type="ORF">JHK64_05225</name>
</gene>
<dbReference type="AlphaFoldDB" id="A0A934PAV9"/>
<protein>
    <submittedName>
        <fullName evidence="1">DIP1984 family protein</fullName>
    </submittedName>
</protein>
<keyword evidence="2" id="KW-1185">Reference proteome</keyword>
<evidence type="ECO:0000313" key="1">
    <source>
        <dbReference type="EMBL" id="MBJ8350031.1"/>
    </source>
</evidence>
<sequence>MKLAEALILRSDLQKRLEQIKNRLNQNILIQEGDAPSENPEKLLKEYTSLQNELTEIIKAINKTNYHTKFDDKKTLSDALVKRDALLAKRNMLSEVADVASQKQARYSRSEIKYVSTVDVKKLQKEIDSLSKAFRELDTAIQGMNWQIDLL</sequence>
<organism evidence="1 2">
    <name type="scientific">Streptococcus zalophi</name>
    <dbReference type="NCBI Taxonomy" id="640031"/>
    <lineage>
        <taxon>Bacteria</taxon>
        <taxon>Bacillati</taxon>
        <taxon>Bacillota</taxon>
        <taxon>Bacilli</taxon>
        <taxon>Lactobacillales</taxon>
        <taxon>Streptococcaceae</taxon>
        <taxon>Streptococcus</taxon>
    </lineage>
</organism>
<dbReference type="EMBL" id="JAENBP010000005">
    <property type="protein sequence ID" value="MBJ8350031.1"/>
    <property type="molecule type" value="Genomic_DNA"/>
</dbReference>
<reference evidence="1 2" key="1">
    <citation type="journal article" date="2021" name="Int. J. Syst. Evol. Microbiol.">
        <title>Streptococcus vicugnae sp. nov., isolated from faeces of alpacas (Vicugna pacos) and cattle (Bos taurus), Streptococcus zalophi sp. nov., and Streptococcus pacificus sp. nov., isolated from respiratory tract of California sea lions (Zalophus californianus).</title>
        <authorList>
            <person name="Volokhov D.V."/>
            <person name="Zagorodnyaya T.A."/>
            <person name="Shen Z."/>
            <person name="Blom J."/>
            <person name="Furtak V.A."/>
            <person name="Eisenberg T."/>
            <person name="Fan P."/>
            <person name="Jeong K.C."/>
            <person name="Gao Y."/>
            <person name="Zhang S."/>
            <person name="Amselle M."/>
        </authorList>
    </citation>
    <scope>NUCLEOTIDE SEQUENCE [LARGE SCALE GENOMIC DNA]</scope>
    <source>
        <strain evidence="2">CSL7508-lung</strain>
    </source>
</reference>
<dbReference type="CDD" id="cd12208">
    <property type="entry name" value="DIP1984-like"/>
    <property type="match status" value="1"/>
</dbReference>
<proteinExistence type="predicted"/>
<dbReference type="Proteomes" id="UP000644875">
    <property type="component" value="Unassembled WGS sequence"/>
</dbReference>
<dbReference type="RefSeq" id="WP_199567944.1">
    <property type="nucleotide sequence ID" value="NZ_JAENBP010000005.1"/>
</dbReference>
<name>A0A934PAV9_9STRE</name>
<comment type="caution">
    <text evidence="1">The sequence shown here is derived from an EMBL/GenBank/DDBJ whole genome shotgun (WGS) entry which is preliminary data.</text>
</comment>
<dbReference type="Gene3D" id="6.10.320.10">
    <property type="match status" value="1"/>
</dbReference>
<dbReference type="InterPro" id="IPR047741">
    <property type="entry name" value="DIP1984-like"/>
</dbReference>
<evidence type="ECO:0000313" key="2">
    <source>
        <dbReference type="Proteomes" id="UP000644875"/>
    </source>
</evidence>
<accession>A0A934PAV9</accession>